<protein>
    <submittedName>
        <fullName evidence="1">Glyoxalase</fullName>
    </submittedName>
</protein>
<dbReference type="EMBL" id="JBHUOJ010000022">
    <property type="protein sequence ID" value="MFD2833592.1"/>
    <property type="molecule type" value="Genomic_DNA"/>
</dbReference>
<dbReference type="RefSeq" id="WP_251742763.1">
    <property type="nucleotide sequence ID" value="NZ_JBHUOJ010000022.1"/>
</dbReference>
<evidence type="ECO:0000313" key="2">
    <source>
        <dbReference type="Proteomes" id="UP001597438"/>
    </source>
</evidence>
<gene>
    <name evidence="1" type="ORF">ACFSYS_09860</name>
</gene>
<evidence type="ECO:0000313" key="1">
    <source>
        <dbReference type="EMBL" id="MFD2833592.1"/>
    </source>
</evidence>
<accession>A0ABW5X4Y2</accession>
<dbReference type="PROSITE" id="PS51257">
    <property type="entry name" value="PROKAR_LIPOPROTEIN"/>
    <property type="match status" value="1"/>
</dbReference>
<dbReference type="Proteomes" id="UP001597438">
    <property type="component" value="Unassembled WGS sequence"/>
</dbReference>
<keyword evidence="2" id="KW-1185">Reference proteome</keyword>
<sequence length="129" mass="15058">MNKIDPIIAVKDISKSALWFQMVFGCKRKHGGNEFAVLEDESGEILICLHKWGEHEHPTMVDSNVIPGNGLILYYKTHKLERIFQTIKEMKYPIEEDLHINPNSTKKEFSLLDIDGYYWTITDFHNYEG</sequence>
<dbReference type="Gene3D" id="3.10.180.10">
    <property type="entry name" value="2,3-Dihydroxybiphenyl 1,2-Dioxygenase, domain 1"/>
    <property type="match status" value="1"/>
</dbReference>
<name>A0ABW5X4Y2_9FLAO</name>
<dbReference type="SUPFAM" id="SSF54593">
    <property type="entry name" value="Glyoxalase/Bleomycin resistance protein/Dihydroxybiphenyl dioxygenase"/>
    <property type="match status" value="1"/>
</dbReference>
<organism evidence="1 2">
    <name type="scientific">Christiangramia antarctica</name>
    <dbReference type="NCBI Taxonomy" id="2058158"/>
    <lineage>
        <taxon>Bacteria</taxon>
        <taxon>Pseudomonadati</taxon>
        <taxon>Bacteroidota</taxon>
        <taxon>Flavobacteriia</taxon>
        <taxon>Flavobacteriales</taxon>
        <taxon>Flavobacteriaceae</taxon>
        <taxon>Christiangramia</taxon>
    </lineage>
</organism>
<reference evidence="2" key="1">
    <citation type="journal article" date="2019" name="Int. J. Syst. Evol. Microbiol.">
        <title>The Global Catalogue of Microorganisms (GCM) 10K type strain sequencing project: providing services to taxonomists for standard genome sequencing and annotation.</title>
        <authorList>
            <consortium name="The Broad Institute Genomics Platform"/>
            <consortium name="The Broad Institute Genome Sequencing Center for Infectious Disease"/>
            <person name="Wu L."/>
            <person name="Ma J."/>
        </authorList>
    </citation>
    <scope>NUCLEOTIDE SEQUENCE [LARGE SCALE GENOMIC DNA]</scope>
    <source>
        <strain evidence="2">KCTC 52925</strain>
    </source>
</reference>
<comment type="caution">
    <text evidence="1">The sequence shown here is derived from an EMBL/GenBank/DDBJ whole genome shotgun (WGS) entry which is preliminary data.</text>
</comment>
<proteinExistence type="predicted"/>
<dbReference type="InterPro" id="IPR029068">
    <property type="entry name" value="Glyas_Bleomycin-R_OHBP_Dase"/>
</dbReference>